<reference evidence="2 5" key="2">
    <citation type="submission" date="2017-08" db="EMBL/GenBank/DDBJ databases">
        <title>The complete genome sequence of moderately halophilic actinomycete Actinopolyspora erythraea YIM 90600, the producer of novel erythromycin, novel actinopolysporins A-C and tubercidin.</title>
        <authorList>
            <person name="Yin M."/>
            <person name="Tang S."/>
        </authorList>
    </citation>
    <scope>NUCLEOTIDE SEQUENCE [LARGE SCALE GENOMIC DNA]</scope>
    <source>
        <strain evidence="2 5">YIM 90600</strain>
    </source>
</reference>
<accession>A0A099D1X9</accession>
<evidence type="ECO:0000313" key="2">
    <source>
        <dbReference type="EMBL" id="ASU77726.1"/>
    </source>
</evidence>
<name>A0A099D1X9_9ACTN</name>
<dbReference type="InterPro" id="IPR000182">
    <property type="entry name" value="GNAT_dom"/>
</dbReference>
<dbReference type="RefSeq" id="WP_043576839.1">
    <property type="nucleotide sequence ID" value="NZ_CP022752.1"/>
</dbReference>
<organism evidence="2 5">
    <name type="scientific">Actinopolyspora erythraea</name>
    <dbReference type="NCBI Taxonomy" id="414996"/>
    <lineage>
        <taxon>Bacteria</taxon>
        <taxon>Bacillati</taxon>
        <taxon>Actinomycetota</taxon>
        <taxon>Actinomycetes</taxon>
        <taxon>Actinopolysporales</taxon>
        <taxon>Actinopolysporaceae</taxon>
        <taxon>Actinopolyspora</taxon>
    </lineage>
</organism>
<evidence type="ECO:0000313" key="4">
    <source>
        <dbReference type="Proteomes" id="UP000029737"/>
    </source>
</evidence>
<keyword evidence="2" id="KW-0808">Transferase</keyword>
<dbReference type="Proteomes" id="UP000215043">
    <property type="component" value="Chromosome"/>
</dbReference>
<dbReference type="Pfam" id="PF13302">
    <property type="entry name" value="Acetyltransf_3"/>
    <property type="match status" value="1"/>
</dbReference>
<dbReference type="HOGENOM" id="CLU_135672_0_0_11"/>
<dbReference type="GO" id="GO:0016747">
    <property type="term" value="F:acyltransferase activity, transferring groups other than amino-acyl groups"/>
    <property type="evidence" value="ECO:0007669"/>
    <property type="project" value="InterPro"/>
</dbReference>
<dbReference type="Gene3D" id="3.40.630.30">
    <property type="match status" value="1"/>
</dbReference>
<dbReference type="InterPro" id="IPR016181">
    <property type="entry name" value="Acyl_CoA_acyltransferase"/>
</dbReference>
<dbReference type="EMBL" id="CP022752">
    <property type="protein sequence ID" value="ASU77726.1"/>
    <property type="molecule type" value="Genomic_DNA"/>
</dbReference>
<dbReference type="eggNOG" id="COG1670">
    <property type="taxonomic scope" value="Bacteria"/>
</dbReference>
<proteinExistence type="predicted"/>
<feature type="domain" description="N-acetyltransferase" evidence="1">
    <location>
        <begin position="21"/>
        <end position="138"/>
    </location>
</feature>
<sequence>MSWLPDDFVHPRYTPVPDTALHLRPIREADTALDYPAVMGSRERLWRTFGPAWGWPRETMTYEEDRVELLRHEREAAAHLSFNYALFDAEETAILGCVYIDPPERVGADGEISWWVVDELVGGEAEEALDALLPRWIATDWPFRNPRFLGRDITWQDWLALPHTS</sequence>
<dbReference type="AlphaFoldDB" id="A0A099D1X9"/>
<dbReference type="SUPFAM" id="SSF55729">
    <property type="entry name" value="Acyl-CoA N-acyltransferases (Nat)"/>
    <property type="match status" value="1"/>
</dbReference>
<evidence type="ECO:0000313" key="3">
    <source>
        <dbReference type="EMBL" id="KGI79931.1"/>
    </source>
</evidence>
<dbReference type="OrthoDB" id="3774915at2"/>
<gene>
    <name evidence="2" type="ORF">CDG81_04675</name>
    <name evidence="3" type="ORF">IL38_19635</name>
</gene>
<dbReference type="Proteomes" id="UP000029737">
    <property type="component" value="Unassembled WGS sequence"/>
</dbReference>
<reference evidence="3 4" key="1">
    <citation type="journal article" date="2014" name="PLoS ONE">
        <title>Identification and Characterization of a New Erythromycin Biosynthetic Gene Cluster in Actinopolyspora erythraea YIM90600, a Novel Erythronolide-Producing Halophilic Actinomycete Isolated from Salt Field.</title>
        <authorList>
            <person name="Chen D."/>
            <person name="Feng J."/>
            <person name="Huang L."/>
            <person name="Zhang Q."/>
            <person name="Wu J."/>
            <person name="Zhu X."/>
            <person name="Duan Y."/>
            <person name="Xu Z."/>
        </authorList>
    </citation>
    <scope>NUCLEOTIDE SEQUENCE [LARGE SCALE GENOMIC DNA]</scope>
    <source>
        <strain evidence="3 4">YIM90600</strain>
    </source>
</reference>
<dbReference type="EMBL" id="JPMV01000037">
    <property type="protein sequence ID" value="KGI79931.1"/>
    <property type="molecule type" value="Genomic_DNA"/>
</dbReference>
<evidence type="ECO:0000259" key="1">
    <source>
        <dbReference type="Pfam" id="PF13302"/>
    </source>
</evidence>
<dbReference type="KEGG" id="aey:CDG81_04675"/>
<evidence type="ECO:0000313" key="5">
    <source>
        <dbReference type="Proteomes" id="UP000215043"/>
    </source>
</evidence>
<keyword evidence="4" id="KW-1185">Reference proteome</keyword>
<protein>
    <submittedName>
        <fullName evidence="2">N-acetyltransferase</fullName>
    </submittedName>
</protein>